<reference evidence="2" key="4">
    <citation type="submission" date="2023-01" db="EMBL/GenBank/DDBJ databases">
        <title>Draft genome sequence of Methylobacterium oxalidis strain NBRC 107715.</title>
        <authorList>
            <person name="Sun Q."/>
            <person name="Mori K."/>
        </authorList>
    </citation>
    <scope>NUCLEOTIDE SEQUENCE</scope>
    <source>
        <strain evidence="2">NBRC 107715</strain>
    </source>
</reference>
<comment type="caution">
    <text evidence="1">The sequence shown here is derived from an EMBL/GenBank/DDBJ whole genome shotgun (WGS) entry which is preliminary data.</text>
</comment>
<evidence type="ECO:0000313" key="1">
    <source>
        <dbReference type="EMBL" id="GEP04800.1"/>
    </source>
</evidence>
<dbReference type="AlphaFoldDB" id="A0A512J4F4"/>
<reference evidence="4" key="2">
    <citation type="journal article" date="2019" name="Int. J. Syst. Evol. Microbiol.">
        <title>The Global Catalogue of Microorganisms (GCM) 10K type strain sequencing project: providing services to taxonomists for standard genome sequencing and annotation.</title>
        <authorList>
            <consortium name="The Broad Institute Genomics Platform"/>
            <consortium name="The Broad Institute Genome Sequencing Center for Infectious Disease"/>
            <person name="Wu L."/>
            <person name="Ma J."/>
        </authorList>
    </citation>
    <scope>NUCLEOTIDE SEQUENCE [LARGE SCALE GENOMIC DNA]</scope>
    <source>
        <strain evidence="4">NBRC 107715</strain>
    </source>
</reference>
<evidence type="ECO:0000313" key="4">
    <source>
        <dbReference type="Proteomes" id="UP001156856"/>
    </source>
</evidence>
<dbReference type="EMBL" id="BSPK01000025">
    <property type="protein sequence ID" value="GLS63626.1"/>
    <property type="molecule type" value="Genomic_DNA"/>
</dbReference>
<organism evidence="1 3">
    <name type="scientific">Methylobacterium oxalidis</name>
    <dbReference type="NCBI Taxonomy" id="944322"/>
    <lineage>
        <taxon>Bacteria</taxon>
        <taxon>Pseudomonadati</taxon>
        <taxon>Pseudomonadota</taxon>
        <taxon>Alphaproteobacteria</taxon>
        <taxon>Hyphomicrobiales</taxon>
        <taxon>Methylobacteriaceae</taxon>
        <taxon>Methylobacterium</taxon>
    </lineage>
</organism>
<dbReference type="EMBL" id="BJZU01000052">
    <property type="protein sequence ID" value="GEP04800.1"/>
    <property type="molecule type" value="Genomic_DNA"/>
</dbReference>
<protein>
    <submittedName>
        <fullName evidence="1">Uncharacterized protein</fullName>
    </submittedName>
</protein>
<keyword evidence="4" id="KW-1185">Reference proteome</keyword>
<evidence type="ECO:0000313" key="2">
    <source>
        <dbReference type="EMBL" id="GLS63626.1"/>
    </source>
</evidence>
<dbReference type="RefSeq" id="WP_147026398.1">
    <property type="nucleotide sequence ID" value="NZ_BJZU01000052.1"/>
</dbReference>
<evidence type="ECO:0000313" key="3">
    <source>
        <dbReference type="Proteomes" id="UP000321960"/>
    </source>
</evidence>
<dbReference type="Proteomes" id="UP000321960">
    <property type="component" value="Unassembled WGS sequence"/>
</dbReference>
<reference evidence="2" key="1">
    <citation type="journal article" date="2014" name="Int. J. Syst. Evol. Microbiol.">
        <title>Complete genome of a new Firmicutes species belonging to the dominant human colonic microbiota ('Ruminococcus bicirculans') reveals two chromosomes and a selective capacity to utilize plant glucans.</title>
        <authorList>
            <consortium name="NISC Comparative Sequencing Program"/>
            <person name="Wegmann U."/>
            <person name="Louis P."/>
            <person name="Goesmann A."/>
            <person name="Henrissat B."/>
            <person name="Duncan S.H."/>
            <person name="Flint H.J."/>
        </authorList>
    </citation>
    <scope>NUCLEOTIDE SEQUENCE</scope>
    <source>
        <strain evidence="2">NBRC 107715</strain>
    </source>
</reference>
<dbReference type="Proteomes" id="UP001156856">
    <property type="component" value="Unassembled WGS sequence"/>
</dbReference>
<dbReference type="OrthoDB" id="7993291at2"/>
<name>A0A512J4F4_9HYPH</name>
<reference evidence="1 3" key="3">
    <citation type="submission" date="2019-07" db="EMBL/GenBank/DDBJ databases">
        <title>Whole genome shotgun sequence of Methylobacterium oxalidis NBRC 107715.</title>
        <authorList>
            <person name="Hosoyama A."/>
            <person name="Uohara A."/>
            <person name="Ohji S."/>
            <person name="Ichikawa N."/>
        </authorList>
    </citation>
    <scope>NUCLEOTIDE SEQUENCE [LARGE SCALE GENOMIC DNA]</scope>
    <source>
        <strain evidence="1 3">NBRC 107715</strain>
    </source>
</reference>
<gene>
    <name evidence="2" type="ORF">GCM10007888_20070</name>
    <name evidence="1" type="ORF">MOX02_28380</name>
</gene>
<accession>A0A512J4F4</accession>
<sequence>MDRLRDIRAERLLVACTSCRRTGSYRIAGLVERFGGDIPQRDLLAALTASCRYQRGPEAAAPRKYEVQCQARLILPEAALAEAAAPAGRPFTIEVWKPGASGIQCHIATIWSLDLARAAFATATEIWPEEPLTLRQGIRIIRKHRMPD</sequence>
<proteinExistence type="predicted"/>